<sequence length="433" mass="43037">MAQPPVPRRVLGGFDATTVGIGSIIGAGAFVVFGPAAAAAGVLLPLAVVIAGFLAYCNATAAAVLAAAQAPPTGADASGREQLGWWAAAVAGWGLLTGRLAACAAAALTVGLHVAPGSERPVAVAAVVALLIVNRFGITRSVLVTRVVIALVLPVLAFVVVVGFASPAAAGSGAVTGPVGVGGVLQGAALALFAFAGYSRIARMGEEVREPHRNIPAVIVGALGVTTVLYLLLSVSLLEALGPLALAETTTPLRDLVGGAAGDGSDGVLDTVVRGAAVLAGLGALLGLITLVGRAGHGLVRNGDLPHALAQVPVRDSVGRDSVARNPLPWITDLVIAAVVVVLVLTTDVVTAISLASLGILVHSAVINIAALTLGGRRWYWPRWLNAVGAVGCVALALALPWPQVLAMLAVLAAGVLLHALGRQGGRGVDRAG</sequence>
<feature type="transmembrane region" description="Helical" evidence="5">
    <location>
        <begin position="328"/>
        <end position="346"/>
    </location>
</feature>
<dbReference type="OrthoDB" id="259687at2"/>
<keyword evidence="8" id="KW-1185">Reference proteome</keyword>
<feature type="domain" description="Amino acid permease/ SLC12A" evidence="6">
    <location>
        <begin position="17"/>
        <end position="372"/>
    </location>
</feature>
<dbReference type="Pfam" id="PF00324">
    <property type="entry name" value="AA_permease"/>
    <property type="match status" value="1"/>
</dbReference>
<keyword evidence="4 5" id="KW-0472">Membrane</keyword>
<dbReference type="AlphaFoldDB" id="A0A4S5E740"/>
<dbReference type="PANTHER" id="PTHR42770:SF7">
    <property type="entry name" value="MEMBRANE PROTEIN"/>
    <property type="match status" value="1"/>
</dbReference>
<dbReference type="InterPro" id="IPR004841">
    <property type="entry name" value="AA-permease/SLC12A_dom"/>
</dbReference>
<protein>
    <submittedName>
        <fullName evidence="7">Amino acid permease</fullName>
    </submittedName>
</protein>
<keyword evidence="2 5" id="KW-0812">Transmembrane</keyword>
<feature type="transmembrane region" description="Helical" evidence="5">
    <location>
        <begin position="352"/>
        <end position="372"/>
    </location>
</feature>
<feature type="transmembrane region" description="Helical" evidence="5">
    <location>
        <begin position="217"/>
        <end position="238"/>
    </location>
</feature>
<comment type="caution">
    <text evidence="7">The sequence shown here is derived from an EMBL/GenBank/DDBJ whole genome shotgun (WGS) entry which is preliminary data.</text>
</comment>
<evidence type="ECO:0000256" key="2">
    <source>
        <dbReference type="ARBA" id="ARBA00022692"/>
    </source>
</evidence>
<gene>
    <name evidence="7" type="ORF">E8P82_04805</name>
</gene>
<feature type="transmembrane region" description="Helical" evidence="5">
    <location>
        <begin position="175"/>
        <end position="196"/>
    </location>
</feature>
<evidence type="ECO:0000256" key="5">
    <source>
        <dbReference type="SAM" id="Phobius"/>
    </source>
</evidence>
<comment type="subcellular location">
    <subcellularLocation>
        <location evidence="1">Membrane</location>
        <topology evidence="1">Multi-pass membrane protein</topology>
    </subcellularLocation>
</comment>
<dbReference type="RefSeq" id="WP_136453363.1">
    <property type="nucleotide sequence ID" value="NZ_SSWH01000003.1"/>
</dbReference>
<accession>A0A4S5E740</accession>
<feature type="transmembrane region" description="Helical" evidence="5">
    <location>
        <begin position="42"/>
        <end position="65"/>
    </location>
</feature>
<feature type="transmembrane region" description="Helical" evidence="5">
    <location>
        <begin position="406"/>
        <end position="422"/>
    </location>
</feature>
<dbReference type="PIRSF" id="PIRSF006060">
    <property type="entry name" value="AA_transporter"/>
    <property type="match status" value="1"/>
</dbReference>
<dbReference type="PANTHER" id="PTHR42770">
    <property type="entry name" value="AMINO ACID TRANSPORTER-RELATED"/>
    <property type="match status" value="1"/>
</dbReference>
<evidence type="ECO:0000256" key="1">
    <source>
        <dbReference type="ARBA" id="ARBA00004141"/>
    </source>
</evidence>
<feature type="transmembrane region" description="Helical" evidence="5">
    <location>
        <begin position="12"/>
        <end position="36"/>
    </location>
</feature>
<evidence type="ECO:0000256" key="4">
    <source>
        <dbReference type="ARBA" id="ARBA00023136"/>
    </source>
</evidence>
<evidence type="ECO:0000313" key="7">
    <source>
        <dbReference type="EMBL" id="THJ67425.1"/>
    </source>
</evidence>
<reference evidence="7 8" key="1">
    <citation type="submission" date="2019-04" db="EMBL/GenBank/DDBJ databases">
        <authorList>
            <person name="Liu Q."/>
            <person name="Xin Y.-H."/>
        </authorList>
    </citation>
    <scope>NUCLEOTIDE SEQUENCE [LARGE SCALE GENOMIC DNA]</scope>
    <source>
        <strain evidence="7 8">AM23</strain>
    </source>
</reference>
<feature type="transmembrane region" description="Helical" evidence="5">
    <location>
        <begin position="147"/>
        <end position="169"/>
    </location>
</feature>
<proteinExistence type="predicted"/>
<feature type="transmembrane region" description="Helical" evidence="5">
    <location>
        <begin position="384"/>
        <end position="400"/>
    </location>
</feature>
<feature type="transmembrane region" description="Helical" evidence="5">
    <location>
        <begin position="85"/>
        <end position="110"/>
    </location>
</feature>
<organism evidence="7 8">
    <name type="scientific">Arthrobacter echini</name>
    <dbReference type="NCBI Taxonomy" id="1529066"/>
    <lineage>
        <taxon>Bacteria</taxon>
        <taxon>Bacillati</taxon>
        <taxon>Actinomycetota</taxon>
        <taxon>Actinomycetes</taxon>
        <taxon>Micrococcales</taxon>
        <taxon>Micrococcaceae</taxon>
        <taxon>Arthrobacter</taxon>
    </lineage>
</organism>
<feature type="transmembrane region" description="Helical" evidence="5">
    <location>
        <begin position="272"/>
        <end position="292"/>
    </location>
</feature>
<dbReference type="GO" id="GO:0022857">
    <property type="term" value="F:transmembrane transporter activity"/>
    <property type="evidence" value="ECO:0007669"/>
    <property type="project" value="InterPro"/>
</dbReference>
<name>A0A4S5E740_9MICC</name>
<dbReference type="EMBL" id="SSWH01000003">
    <property type="protein sequence ID" value="THJ67425.1"/>
    <property type="molecule type" value="Genomic_DNA"/>
</dbReference>
<keyword evidence="3 5" id="KW-1133">Transmembrane helix</keyword>
<evidence type="ECO:0000313" key="8">
    <source>
        <dbReference type="Proteomes" id="UP000305233"/>
    </source>
</evidence>
<dbReference type="Gene3D" id="1.20.1740.10">
    <property type="entry name" value="Amino acid/polyamine transporter I"/>
    <property type="match status" value="1"/>
</dbReference>
<dbReference type="Proteomes" id="UP000305233">
    <property type="component" value="Unassembled WGS sequence"/>
</dbReference>
<evidence type="ECO:0000259" key="6">
    <source>
        <dbReference type="Pfam" id="PF00324"/>
    </source>
</evidence>
<dbReference type="InterPro" id="IPR050367">
    <property type="entry name" value="APC_superfamily"/>
</dbReference>
<evidence type="ECO:0000256" key="3">
    <source>
        <dbReference type="ARBA" id="ARBA00022989"/>
    </source>
</evidence>
<dbReference type="GO" id="GO:0005886">
    <property type="term" value="C:plasma membrane"/>
    <property type="evidence" value="ECO:0007669"/>
    <property type="project" value="UniProtKB-SubCell"/>
</dbReference>
<feature type="transmembrane region" description="Helical" evidence="5">
    <location>
        <begin position="122"/>
        <end position="138"/>
    </location>
</feature>